<dbReference type="GO" id="GO:0003676">
    <property type="term" value="F:nucleic acid binding"/>
    <property type="evidence" value="ECO:0007669"/>
    <property type="project" value="InterPro"/>
</dbReference>
<dbReference type="AlphaFoldDB" id="A0A173T7N3"/>
<proteinExistence type="predicted"/>
<evidence type="ECO:0000313" key="2">
    <source>
        <dbReference type="EMBL" id="CUM98490.1"/>
    </source>
</evidence>
<gene>
    <name evidence="2" type="ORF">ERS852448_01360</name>
</gene>
<dbReference type="RefSeq" id="WP_055290130.1">
    <property type="nucleotide sequence ID" value="NZ_CP173382.1"/>
</dbReference>
<accession>A0A173T7N3</accession>
<dbReference type="EMBL" id="CYYA01000007">
    <property type="protein sequence ID" value="CUM98490.1"/>
    <property type="molecule type" value="Genomic_DNA"/>
</dbReference>
<protein>
    <submittedName>
        <fullName evidence="2">Nuclease-related domain</fullName>
    </submittedName>
</protein>
<evidence type="ECO:0000313" key="3">
    <source>
        <dbReference type="Proteomes" id="UP000095492"/>
    </source>
</evidence>
<organism evidence="2 3">
    <name type="scientific">Eubacterium ramulus</name>
    <dbReference type="NCBI Taxonomy" id="39490"/>
    <lineage>
        <taxon>Bacteria</taxon>
        <taxon>Bacillati</taxon>
        <taxon>Bacillota</taxon>
        <taxon>Clostridia</taxon>
        <taxon>Eubacteriales</taxon>
        <taxon>Eubacteriaceae</taxon>
        <taxon>Eubacterium</taxon>
    </lineage>
</organism>
<dbReference type="OrthoDB" id="9776650at2"/>
<evidence type="ECO:0000259" key="1">
    <source>
        <dbReference type="PROSITE" id="PS50965"/>
    </source>
</evidence>
<dbReference type="Gene3D" id="3.40.1350.10">
    <property type="match status" value="1"/>
</dbReference>
<sequence>MGKSLLDCILDKVVDKTIDAMGGKDAVNGKVGEAYTARELKLLNLLGRKGKVLRNVYIPKDNNETSEIDVLFITQKGIFVIESKESNSFE</sequence>
<name>A0A173T7N3_EUBRA</name>
<dbReference type="Pfam" id="PF08378">
    <property type="entry name" value="NERD"/>
    <property type="match status" value="1"/>
</dbReference>
<dbReference type="GeneID" id="97390687"/>
<dbReference type="Proteomes" id="UP000095492">
    <property type="component" value="Unassembled WGS sequence"/>
</dbReference>
<dbReference type="InterPro" id="IPR011528">
    <property type="entry name" value="NERD"/>
</dbReference>
<dbReference type="PROSITE" id="PS50965">
    <property type="entry name" value="NERD"/>
    <property type="match status" value="1"/>
</dbReference>
<dbReference type="InterPro" id="IPR011856">
    <property type="entry name" value="tRNA_endonuc-like_dom_sf"/>
</dbReference>
<feature type="domain" description="NERD" evidence="1">
    <location>
        <begin position="28"/>
        <end position="90"/>
    </location>
</feature>
<reference evidence="2 3" key="1">
    <citation type="submission" date="2015-09" db="EMBL/GenBank/DDBJ databases">
        <authorList>
            <consortium name="Pathogen Informatics"/>
        </authorList>
    </citation>
    <scope>NUCLEOTIDE SEQUENCE [LARGE SCALE GENOMIC DNA]</scope>
    <source>
        <strain evidence="2 3">2789STDY5608891</strain>
    </source>
</reference>
<dbReference type="STRING" id="39490.ERS852448_01360"/>